<protein>
    <recommendedName>
        <fullName evidence="6">FAD-binding PCMH-type domain-containing protein</fullName>
    </recommendedName>
</protein>
<dbReference type="InterPro" id="IPR016166">
    <property type="entry name" value="FAD-bd_PCMH"/>
</dbReference>
<evidence type="ECO:0000256" key="3">
    <source>
        <dbReference type="ARBA" id="ARBA00022630"/>
    </source>
</evidence>
<evidence type="ECO:0000256" key="1">
    <source>
        <dbReference type="ARBA" id="ARBA00001974"/>
    </source>
</evidence>
<name>A0A220U1X2_9BACI</name>
<dbReference type="GO" id="GO:0016491">
    <property type="term" value="F:oxidoreductase activity"/>
    <property type="evidence" value="ECO:0007669"/>
    <property type="project" value="UniProtKB-KW"/>
</dbReference>
<dbReference type="InterPro" id="IPR012951">
    <property type="entry name" value="BBE"/>
</dbReference>
<dbReference type="OrthoDB" id="545125at2"/>
<evidence type="ECO:0000256" key="5">
    <source>
        <dbReference type="ARBA" id="ARBA00023002"/>
    </source>
</evidence>
<evidence type="ECO:0000259" key="6">
    <source>
        <dbReference type="PROSITE" id="PS51387"/>
    </source>
</evidence>
<sequence>MREVGSIVTELTGRIIRRGDPGYPEARKNFNLYYSKFPEAIVFCEEEKDVLNALKYVRESKVPFRVRSGRHSYQNFSLLDNGIVIDISELNAIKVDTSKDIAVIKAGCELGNVYQTLWQHGRTLPSGIHSSAGSTIPAGTQSSVGIAGLTLGGGIGYLSRVFGLTCDNLLNVRIAVPKGKDDVKVLEANSRKNSELFWACCGGGGGNFGIVTEFTFRIHPIKNVSIFQAEWDFDQLETAFDSWQHWAPFADRRLTSSIELKAKSENTIQALGQFLGSKDELKKLIRPLVKNTSPRKVQVTTIPFNQAVNFFNNPAGNIPSYFKRSGAYIYKPLPNEGIKIMKRFLENAPNENAAIWQQSLAGAVQDKAPSETAYYHRNALIAQEYNTRWTKDEVASRNVQWVYSLRKHLTPYTRGNYVNWPDILIRDWPRTYYGDNFDQLRKVKTKVDPMNVFRFKQSIPPFSN</sequence>
<dbReference type="PANTHER" id="PTHR42973:SF39">
    <property type="entry name" value="FAD-BINDING PCMH-TYPE DOMAIN-CONTAINING PROTEIN"/>
    <property type="match status" value="1"/>
</dbReference>
<feature type="domain" description="FAD-binding PCMH-type" evidence="6">
    <location>
        <begin position="34"/>
        <end position="221"/>
    </location>
</feature>
<gene>
    <name evidence="7" type="ORF">CFK37_08760</name>
</gene>
<evidence type="ECO:0000313" key="7">
    <source>
        <dbReference type="EMBL" id="ASK62244.1"/>
    </source>
</evidence>
<evidence type="ECO:0000313" key="8">
    <source>
        <dbReference type="Proteomes" id="UP000198312"/>
    </source>
</evidence>
<comment type="similarity">
    <text evidence="2">Belongs to the oxygen-dependent FAD-linked oxidoreductase family.</text>
</comment>
<dbReference type="PROSITE" id="PS51387">
    <property type="entry name" value="FAD_PCMH"/>
    <property type="match status" value="1"/>
</dbReference>
<comment type="cofactor">
    <cofactor evidence="1">
        <name>FAD</name>
        <dbReference type="ChEBI" id="CHEBI:57692"/>
    </cofactor>
</comment>
<dbReference type="Proteomes" id="UP000198312">
    <property type="component" value="Chromosome"/>
</dbReference>
<organism evidence="7 8">
    <name type="scientific">Virgibacillus phasianinus</name>
    <dbReference type="NCBI Taxonomy" id="2017483"/>
    <lineage>
        <taxon>Bacteria</taxon>
        <taxon>Bacillati</taxon>
        <taxon>Bacillota</taxon>
        <taxon>Bacilli</taxon>
        <taxon>Bacillales</taxon>
        <taxon>Bacillaceae</taxon>
        <taxon>Virgibacillus</taxon>
    </lineage>
</organism>
<dbReference type="GO" id="GO:0071949">
    <property type="term" value="F:FAD binding"/>
    <property type="evidence" value="ECO:0007669"/>
    <property type="project" value="InterPro"/>
</dbReference>
<dbReference type="InterPro" id="IPR050416">
    <property type="entry name" value="FAD-linked_Oxidoreductase"/>
</dbReference>
<dbReference type="PANTHER" id="PTHR42973">
    <property type="entry name" value="BINDING OXIDOREDUCTASE, PUTATIVE (AFU_ORTHOLOGUE AFUA_1G17690)-RELATED"/>
    <property type="match status" value="1"/>
</dbReference>
<dbReference type="InterPro" id="IPR036318">
    <property type="entry name" value="FAD-bd_PCMH-like_sf"/>
</dbReference>
<dbReference type="Pfam" id="PF08031">
    <property type="entry name" value="BBE"/>
    <property type="match status" value="1"/>
</dbReference>
<accession>A0A220U1X2</accession>
<dbReference type="Gene3D" id="3.30.465.10">
    <property type="match status" value="1"/>
</dbReference>
<dbReference type="AlphaFoldDB" id="A0A220U1X2"/>
<dbReference type="EMBL" id="CP022315">
    <property type="protein sequence ID" value="ASK62244.1"/>
    <property type="molecule type" value="Genomic_DNA"/>
</dbReference>
<dbReference type="InterPro" id="IPR006094">
    <property type="entry name" value="Oxid_FAD_bind_N"/>
</dbReference>
<reference evidence="7 8" key="1">
    <citation type="submission" date="2017-07" db="EMBL/GenBank/DDBJ databases">
        <title>Virgibacillus sp. LM2416.</title>
        <authorList>
            <person name="Tak E.J."/>
            <person name="Bae J.-W."/>
        </authorList>
    </citation>
    <scope>NUCLEOTIDE SEQUENCE [LARGE SCALE GENOMIC DNA]</scope>
    <source>
        <strain evidence="7 8">LM2416</strain>
    </source>
</reference>
<dbReference type="Gene3D" id="3.30.43.10">
    <property type="entry name" value="Uridine Diphospho-n-acetylenolpyruvylglucosamine Reductase, domain 2"/>
    <property type="match status" value="1"/>
</dbReference>
<keyword evidence="4" id="KW-0274">FAD</keyword>
<dbReference type="Gene3D" id="3.40.462.20">
    <property type="match status" value="1"/>
</dbReference>
<dbReference type="SUPFAM" id="SSF56176">
    <property type="entry name" value="FAD-binding/transporter-associated domain-like"/>
    <property type="match status" value="1"/>
</dbReference>
<keyword evidence="5" id="KW-0560">Oxidoreductase</keyword>
<dbReference type="InterPro" id="IPR016169">
    <property type="entry name" value="FAD-bd_PCMH_sub2"/>
</dbReference>
<evidence type="ECO:0000256" key="4">
    <source>
        <dbReference type="ARBA" id="ARBA00022827"/>
    </source>
</evidence>
<dbReference type="KEGG" id="vil:CFK37_08760"/>
<proteinExistence type="inferred from homology"/>
<keyword evidence="8" id="KW-1185">Reference proteome</keyword>
<keyword evidence="3" id="KW-0285">Flavoprotein</keyword>
<evidence type="ECO:0000256" key="2">
    <source>
        <dbReference type="ARBA" id="ARBA00005466"/>
    </source>
</evidence>
<dbReference type="InterPro" id="IPR016167">
    <property type="entry name" value="FAD-bd_PCMH_sub1"/>
</dbReference>
<dbReference type="Pfam" id="PF01565">
    <property type="entry name" value="FAD_binding_4"/>
    <property type="match status" value="1"/>
</dbReference>